<proteinExistence type="predicted"/>
<dbReference type="CDD" id="cd07346">
    <property type="entry name" value="ABC_6TM_exporters"/>
    <property type="match status" value="1"/>
</dbReference>
<keyword evidence="3" id="KW-0547">Nucleotide-binding</keyword>
<dbReference type="EMBL" id="JAKNFS010000032">
    <property type="protein sequence ID" value="MCG4767154.1"/>
    <property type="molecule type" value="Genomic_DNA"/>
</dbReference>
<name>A0AAE3F579_9FIRM</name>
<protein>
    <submittedName>
        <fullName evidence="10">ABC transporter ATP-binding protein/permease</fullName>
    </submittedName>
</protein>
<dbReference type="PANTHER" id="PTHR43394:SF1">
    <property type="entry name" value="ATP-BINDING CASSETTE SUB-FAMILY B MEMBER 10, MITOCHONDRIAL"/>
    <property type="match status" value="1"/>
</dbReference>
<dbReference type="InterPro" id="IPR017871">
    <property type="entry name" value="ABC_transporter-like_CS"/>
</dbReference>
<evidence type="ECO:0000256" key="6">
    <source>
        <dbReference type="ARBA" id="ARBA00023136"/>
    </source>
</evidence>
<evidence type="ECO:0000259" key="9">
    <source>
        <dbReference type="PROSITE" id="PS50929"/>
    </source>
</evidence>
<dbReference type="Pfam" id="PF00664">
    <property type="entry name" value="ABC_membrane"/>
    <property type="match status" value="1"/>
</dbReference>
<dbReference type="CDD" id="cd03228">
    <property type="entry name" value="ABCC_MRP_Like"/>
    <property type="match status" value="1"/>
</dbReference>
<dbReference type="GO" id="GO:0005524">
    <property type="term" value="F:ATP binding"/>
    <property type="evidence" value="ECO:0007669"/>
    <property type="project" value="UniProtKB-KW"/>
</dbReference>
<dbReference type="GO" id="GO:0015421">
    <property type="term" value="F:ABC-type oligopeptide transporter activity"/>
    <property type="evidence" value="ECO:0007669"/>
    <property type="project" value="TreeGrafter"/>
</dbReference>
<dbReference type="Pfam" id="PF00005">
    <property type="entry name" value="ABC_tran"/>
    <property type="match status" value="1"/>
</dbReference>
<dbReference type="GO" id="GO:0016887">
    <property type="term" value="F:ATP hydrolysis activity"/>
    <property type="evidence" value="ECO:0007669"/>
    <property type="project" value="InterPro"/>
</dbReference>
<dbReference type="InterPro" id="IPR003439">
    <property type="entry name" value="ABC_transporter-like_ATP-bd"/>
</dbReference>
<dbReference type="Gene3D" id="1.20.1560.10">
    <property type="entry name" value="ABC transporter type 1, transmembrane domain"/>
    <property type="match status" value="1"/>
</dbReference>
<dbReference type="InterPro" id="IPR011527">
    <property type="entry name" value="ABC1_TM_dom"/>
</dbReference>
<evidence type="ECO:0000313" key="11">
    <source>
        <dbReference type="Proteomes" id="UP001199915"/>
    </source>
</evidence>
<evidence type="ECO:0000313" key="10">
    <source>
        <dbReference type="EMBL" id="MCG4767154.1"/>
    </source>
</evidence>
<dbReference type="GO" id="GO:0005886">
    <property type="term" value="C:plasma membrane"/>
    <property type="evidence" value="ECO:0007669"/>
    <property type="project" value="UniProtKB-SubCell"/>
</dbReference>
<dbReference type="PANTHER" id="PTHR43394">
    <property type="entry name" value="ATP-DEPENDENT PERMEASE MDL1, MITOCHONDRIAL"/>
    <property type="match status" value="1"/>
</dbReference>
<dbReference type="InterPro" id="IPR036640">
    <property type="entry name" value="ABC1_TM_sf"/>
</dbReference>
<evidence type="ECO:0000256" key="4">
    <source>
        <dbReference type="ARBA" id="ARBA00022840"/>
    </source>
</evidence>
<feature type="domain" description="ABC transmembrane type-1" evidence="9">
    <location>
        <begin position="21"/>
        <end position="292"/>
    </location>
</feature>
<dbReference type="PROSITE" id="PS50893">
    <property type="entry name" value="ABC_TRANSPORTER_2"/>
    <property type="match status" value="1"/>
</dbReference>
<keyword evidence="2 7" id="KW-0812">Transmembrane</keyword>
<dbReference type="SUPFAM" id="SSF90123">
    <property type="entry name" value="ABC transporter transmembrane region"/>
    <property type="match status" value="1"/>
</dbReference>
<dbReference type="InterPro" id="IPR027417">
    <property type="entry name" value="P-loop_NTPase"/>
</dbReference>
<accession>A0AAE3F579</accession>
<evidence type="ECO:0000256" key="2">
    <source>
        <dbReference type="ARBA" id="ARBA00022692"/>
    </source>
</evidence>
<feature type="domain" description="ABC transporter" evidence="8">
    <location>
        <begin position="335"/>
        <end position="549"/>
    </location>
</feature>
<reference evidence="10" key="1">
    <citation type="submission" date="2022-01" db="EMBL/GenBank/DDBJ databases">
        <title>Collection of gut derived symbiotic bacterial strains cultured from healthy donors.</title>
        <authorList>
            <person name="Lin H."/>
            <person name="Kohout C."/>
            <person name="Waligurski E."/>
            <person name="Pamer E.G."/>
        </authorList>
    </citation>
    <scope>NUCLEOTIDE SEQUENCE</scope>
    <source>
        <strain evidence="10">DFI.5.49</strain>
    </source>
</reference>
<feature type="transmembrane region" description="Helical" evidence="7">
    <location>
        <begin position="142"/>
        <end position="170"/>
    </location>
</feature>
<feature type="transmembrane region" description="Helical" evidence="7">
    <location>
        <begin position="20"/>
        <end position="41"/>
    </location>
</feature>
<dbReference type="InterPro" id="IPR003593">
    <property type="entry name" value="AAA+_ATPase"/>
</dbReference>
<evidence type="ECO:0000256" key="3">
    <source>
        <dbReference type="ARBA" id="ARBA00022741"/>
    </source>
</evidence>
<evidence type="ECO:0000259" key="8">
    <source>
        <dbReference type="PROSITE" id="PS50893"/>
    </source>
</evidence>
<keyword evidence="4 10" id="KW-0067">ATP-binding</keyword>
<dbReference type="PROSITE" id="PS50929">
    <property type="entry name" value="ABC_TM1F"/>
    <property type="match status" value="1"/>
</dbReference>
<keyword evidence="6 7" id="KW-0472">Membrane</keyword>
<dbReference type="SMART" id="SM00382">
    <property type="entry name" value="AAA"/>
    <property type="match status" value="1"/>
</dbReference>
<dbReference type="PROSITE" id="PS00211">
    <property type="entry name" value="ABC_TRANSPORTER_1"/>
    <property type="match status" value="1"/>
</dbReference>
<dbReference type="Gene3D" id="3.40.50.300">
    <property type="entry name" value="P-loop containing nucleotide triphosphate hydrolases"/>
    <property type="match status" value="1"/>
</dbReference>
<gene>
    <name evidence="10" type="ORF">L0N21_16835</name>
</gene>
<comment type="subcellular location">
    <subcellularLocation>
        <location evidence="1">Cell membrane</location>
        <topology evidence="1">Multi-pass membrane protein</topology>
    </subcellularLocation>
</comment>
<dbReference type="Proteomes" id="UP001199915">
    <property type="component" value="Unassembled WGS sequence"/>
</dbReference>
<feature type="transmembrane region" description="Helical" evidence="7">
    <location>
        <begin position="53"/>
        <end position="74"/>
    </location>
</feature>
<comment type="caution">
    <text evidence="10">The sequence shown here is derived from an EMBL/GenBank/DDBJ whole genome shotgun (WGS) entry which is preliminary data.</text>
</comment>
<dbReference type="AlphaFoldDB" id="A0AAE3F579"/>
<evidence type="ECO:0000256" key="5">
    <source>
        <dbReference type="ARBA" id="ARBA00022989"/>
    </source>
</evidence>
<dbReference type="RefSeq" id="WP_238033677.1">
    <property type="nucleotide sequence ID" value="NZ_JAKNFS010000032.1"/>
</dbReference>
<organism evidence="10 11">
    <name type="scientific">Fusicatenibacter saccharivorans</name>
    <dbReference type="NCBI Taxonomy" id="1150298"/>
    <lineage>
        <taxon>Bacteria</taxon>
        <taxon>Bacillati</taxon>
        <taxon>Bacillota</taxon>
        <taxon>Clostridia</taxon>
        <taxon>Lachnospirales</taxon>
        <taxon>Lachnospiraceae</taxon>
        <taxon>Fusicatenibacter</taxon>
    </lineage>
</organism>
<keyword evidence="5 7" id="KW-1133">Transmembrane helix</keyword>
<evidence type="ECO:0000256" key="7">
    <source>
        <dbReference type="SAM" id="Phobius"/>
    </source>
</evidence>
<dbReference type="SUPFAM" id="SSF52540">
    <property type="entry name" value="P-loop containing nucleoside triphosphate hydrolases"/>
    <property type="match status" value="1"/>
</dbReference>
<evidence type="ECO:0000256" key="1">
    <source>
        <dbReference type="ARBA" id="ARBA00004651"/>
    </source>
</evidence>
<sequence length="550" mass="62990">MRKNTLFYFIKKLKCYTKEILILTITLIMSTLAIFLQPLMIKQITDIGMVEKNMNAIIVGTVGLSICAFSYLIIQVYQTKLFTKLHNSYYQELYNHAFLKLLHLKTSYFEAKNNTEIIQILQWDVSQVASITDNYVIMSFAYVFRIISGLTGLCLISAKLLLPVVIAIPLKYLTVKYLSRKREQNMNASIIADQELSGWFGDTINAIKEIKLWNLYKKRNDSFLKKLQKTLNLNLSGTMIETWNTFGDSLVEWTVTVTLYFVGGYLICKNQLSIGAVFAFLSYSSYVTRPIGCLLNIKMYFSRIQPSSDRLYDFFQMSEERTGRESINCADTPTIIFQNVKFQYSKERELLKNISFQMSPGEKIGIIGENGSGKSTIIELLLRFYEPNDGAILCNDKNIHDLNLSEYRDLFSVVSQKPFLFIGTIIENIDLTGNAEQNKLKDTLVQSKVAEYLEHFSEKEHTKVGNDGATLSGGEKQKIAIARALLKNAPIVILDEATTGFDTESRTYLHEMITSQMKEKTVLLITHHYEELDGFDKIYRLENGYLFPVK</sequence>
<dbReference type="InterPro" id="IPR039421">
    <property type="entry name" value="Type_1_exporter"/>
</dbReference>